<evidence type="ECO:0000313" key="2">
    <source>
        <dbReference type="Proteomes" id="UP001642464"/>
    </source>
</evidence>
<organism evidence="1 2">
    <name type="scientific">Durusdinium trenchii</name>
    <dbReference type="NCBI Taxonomy" id="1381693"/>
    <lineage>
        <taxon>Eukaryota</taxon>
        <taxon>Sar</taxon>
        <taxon>Alveolata</taxon>
        <taxon>Dinophyceae</taxon>
        <taxon>Suessiales</taxon>
        <taxon>Symbiodiniaceae</taxon>
        <taxon>Durusdinium</taxon>
    </lineage>
</organism>
<evidence type="ECO:0000313" key="1">
    <source>
        <dbReference type="EMBL" id="CAK8997684.1"/>
    </source>
</evidence>
<dbReference type="EMBL" id="CAXAMM010002858">
    <property type="protein sequence ID" value="CAK8997684.1"/>
    <property type="molecule type" value="Genomic_DNA"/>
</dbReference>
<name>A0ABP0I8C9_9DINO</name>
<dbReference type="Proteomes" id="UP001642464">
    <property type="component" value="Unassembled WGS sequence"/>
</dbReference>
<accession>A0ABP0I8C9</accession>
<proteinExistence type="predicted"/>
<gene>
    <name evidence="1" type="ORF">SCF082_LOCUS5303</name>
</gene>
<protein>
    <submittedName>
        <fullName evidence="1">Uncharacterized protein</fullName>
    </submittedName>
</protein>
<keyword evidence="2" id="KW-1185">Reference proteome</keyword>
<reference evidence="1 2" key="1">
    <citation type="submission" date="2024-02" db="EMBL/GenBank/DDBJ databases">
        <authorList>
            <person name="Chen Y."/>
            <person name="Shah S."/>
            <person name="Dougan E. K."/>
            <person name="Thang M."/>
            <person name="Chan C."/>
        </authorList>
    </citation>
    <scope>NUCLEOTIDE SEQUENCE [LARGE SCALE GENOMIC DNA]</scope>
</reference>
<sequence length="112" mass="11753">MLLASTGCLCSALLLFSSFEKKVLVVLKTLEATAGCGGVGEGPAVKRDGCGVTRCLRNMDSLLLSRSKGVRWVVLDLQGQDVAAAEPSSISLLHGISRESGTCRTGTRFLLP</sequence>
<comment type="caution">
    <text evidence="1">The sequence shown here is derived from an EMBL/GenBank/DDBJ whole genome shotgun (WGS) entry which is preliminary data.</text>
</comment>